<sequence>MSSTTTEPTSSTLNPSHDEQIALELESAQRELSWLVKNLPNTIESFRAGLLECLQLISPTEAGSTLALSSPRSEILKGTITRVGTRIEKSNITLKLPSSSTPYKLTLLPPTPDSPHTHPFVLSQLTDVQNHLTACLSLLPPPPTTNPESQAPLQPWSDPIQTHETLLLLKSNLESAHANLVGGRGPGRGFPYEAVDARVFTPPLPENIVLDAWINQAAITVDIRNIERLPHSAVSAQFPPSMPERTDTPPTGPETRFGFGGRLAAVLSGATGINVTGGGARRGSTSDGGEGAVKFRNERVRVKERVCVDSQDPCLMAVMAKLMALGHNVGLMIRALEVVEGAVGLV</sequence>
<dbReference type="PANTHER" id="PTHR13618">
    <property type="entry name" value="LEUCINE ZIPPER CONTAINING TRANSCRIPTION FACTOR LZF1"/>
    <property type="match status" value="1"/>
</dbReference>
<evidence type="ECO:0008006" key="3">
    <source>
        <dbReference type="Google" id="ProtNLM"/>
    </source>
</evidence>
<reference evidence="1 2" key="1">
    <citation type="journal article" date="2018" name="Nat. Ecol. Evol.">
        <title>Pezizomycetes genomes reveal the molecular basis of ectomycorrhizal truffle lifestyle.</title>
        <authorList>
            <person name="Murat C."/>
            <person name="Payen T."/>
            <person name="Noel B."/>
            <person name="Kuo A."/>
            <person name="Morin E."/>
            <person name="Chen J."/>
            <person name="Kohler A."/>
            <person name="Krizsan K."/>
            <person name="Balestrini R."/>
            <person name="Da Silva C."/>
            <person name="Montanini B."/>
            <person name="Hainaut M."/>
            <person name="Levati E."/>
            <person name="Barry K.W."/>
            <person name="Belfiori B."/>
            <person name="Cichocki N."/>
            <person name="Clum A."/>
            <person name="Dockter R.B."/>
            <person name="Fauchery L."/>
            <person name="Guy J."/>
            <person name="Iotti M."/>
            <person name="Le Tacon F."/>
            <person name="Lindquist E.A."/>
            <person name="Lipzen A."/>
            <person name="Malagnac F."/>
            <person name="Mello A."/>
            <person name="Molinier V."/>
            <person name="Miyauchi S."/>
            <person name="Poulain J."/>
            <person name="Riccioni C."/>
            <person name="Rubini A."/>
            <person name="Sitrit Y."/>
            <person name="Splivallo R."/>
            <person name="Traeger S."/>
            <person name="Wang M."/>
            <person name="Zifcakova L."/>
            <person name="Wipf D."/>
            <person name="Zambonelli A."/>
            <person name="Paolocci F."/>
            <person name="Nowrousian M."/>
            <person name="Ottonello S."/>
            <person name="Baldrian P."/>
            <person name="Spatafora J.W."/>
            <person name="Henrissat B."/>
            <person name="Nagy L.G."/>
            <person name="Aury J.M."/>
            <person name="Wincker P."/>
            <person name="Grigoriev I.V."/>
            <person name="Bonfante P."/>
            <person name="Martin F.M."/>
        </authorList>
    </citation>
    <scope>NUCLEOTIDE SEQUENCE [LARGE SCALE GENOMIC DNA]</scope>
    <source>
        <strain evidence="1 2">RN42</strain>
    </source>
</reference>
<dbReference type="EMBL" id="ML119667">
    <property type="protein sequence ID" value="RPA83061.1"/>
    <property type="molecule type" value="Genomic_DNA"/>
</dbReference>
<proteinExistence type="predicted"/>
<evidence type="ECO:0000313" key="2">
    <source>
        <dbReference type="Proteomes" id="UP000275078"/>
    </source>
</evidence>
<keyword evidence="2" id="KW-1185">Reference proteome</keyword>
<organism evidence="1 2">
    <name type="scientific">Ascobolus immersus RN42</name>
    <dbReference type="NCBI Taxonomy" id="1160509"/>
    <lineage>
        <taxon>Eukaryota</taxon>
        <taxon>Fungi</taxon>
        <taxon>Dikarya</taxon>
        <taxon>Ascomycota</taxon>
        <taxon>Pezizomycotina</taxon>
        <taxon>Pezizomycetes</taxon>
        <taxon>Pezizales</taxon>
        <taxon>Ascobolaceae</taxon>
        <taxon>Ascobolus</taxon>
    </lineage>
</organism>
<dbReference type="STRING" id="1160509.A0A3N4IFV7"/>
<dbReference type="AlphaFoldDB" id="A0A3N4IFV7"/>
<protein>
    <recommendedName>
        <fullName evidence="3">RAVE subunit 2/Rogdi</fullName>
    </recommendedName>
</protein>
<dbReference type="InterPro" id="IPR028241">
    <property type="entry name" value="RAVE2/Rogdi"/>
</dbReference>
<dbReference type="Proteomes" id="UP000275078">
    <property type="component" value="Unassembled WGS sequence"/>
</dbReference>
<dbReference type="GO" id="GO:0043291">
    <property type="term" value="C:RAVE complex"/>
    <property type="evidence" value="ECO:0007669"/>
    <property type="project" value="TreeGrafter"/>
</dbReference>
<accession>A0A3N4IFV7</accession>
<gene>
    <name evidence="1" type="ORF">BJ508DRAFT_413727</name>
</gene>
<name>A0A3N4IFV7_ASCIM</name>
<dbReference type="PANTHER" id="PTHR13618:SF1">
    <property type="entry name" value="PROTEIN ROGDI HOMOLOG"/>
    <property type="match status" value="1"/>
</dbReference>
<dbReference type="OrthoDB" id="66510at2759"/>
<evidence type="ECO:0000313" key="1">
    <source>
        <dbReference type="EMBL" id="RPA83061.1"/>
    </source>
</evidence>
<dbReference type="Pfam" id="PF10259">
    <property type="entry name" value="Rogdi_lz"/>
    <property type="match status" value="1"/>
</dbReference>